<keyword evidence="3" id="KW-0812">Transmembrane</keyword>
<keyword evidence="2" id="KW-1003">Cell membrane</keyword>
<gene>
    <name evidence="7" type="ORF">ACFQ14_12610</name>
</gene>
<evidence type="ECO:0000256" key="2">
    <source>
        <dbReference type="ARBA" id="ARBA00022475"/>
    </source>
</evidence>
<evidence type="ECO:0000256" key="1">
    <source>
        <dbReference type="ARBA" id="ARBA00004651"/>
    </source>
</evidence>
<name>A0ABW3FH54_9HYPH</name>
<reference evidence="8" key="1">
    <citation type="journal article" date="2019" name="Int. J. Syst. Evol. Microbiol.">
        <title>The Global Catalogue of Microorganisms (GCM) 10K type strain sequencing project: providing services to taxonomists for standard genome sequencing and annotation.</title>
        <authorList>
            <consortium name="The Broad Institute Genomics Platform"/>
            <consortium name="The Broad Institute Genome Sequencing Center for Infectious Disease"/>
            <person name="Wu L."/>
            <person name="Ma J."/>
        </authorList>
    </citation>
    <scope>NUCLEOTIDE SEQUENCE [LARGE SCALE GENOMIC DNA]</scope>
    <source>
        <strain evidence="8">CCUG 60023</strain>
    </source>
</reference>
<dbReference type="RefSeq" id="WP_377213112.1">
    <property type="nucleotide sequence ID" value="NZ_JBHTJV010000010.1"/>
</dbReference>
<organism evidence="7 8">
    <name type="scientific">Pseudahrensia aquimaris</name>
    <dbReference type="NCBI Taxonomy" id="744461"/>
    <lineage>
        <taxon>Bacteria</taxon>
        <taxon>Pseudomonadati</taxon>
        <taxon>Pseudomonadota</taxon>
        <taxon>Alphaproteobacteria</taxon>
        <taxon>Hyphomicrobiales</taxon>
        <taxon>Ahrensiaceae</taxon>
        <taxon>Pseudahrensia</taxon>
    </lineage>
</organism>
<protein>
    <submittedName>
        <fullName evidence="7">Type IV secretory system conjugative DNA transfer family protein</fullName>
    </submittedName>
</protein>
<keyword evidence="8" id="KW-1185">Reference proteome</keyword>
<evidence type="ECO:0000256" key="3">
    <source>
        <dbReference type="ARBA" id="ARBA00022692"/>
    </source>
</evidence>
<dbReference type="InterPro" id="IPR027417">
    <property type="entry name" value="P-loop_NTPase"/>
</dbReference>
<feature type="domain" description="TraD/TraG TraM recognition site" evidence="6">
    <location>
        <begin position="295"/>
        <end position="410"/>
    </location>
</feature>
<dbReference type="SUPFAM" id="SSF52540">
    <property type="entry name" value="P-loop containing nucleoside triphosphate hydrolases"/>
    <property type="match status" value="1"/>
</dbReference>
<evidence type="ECO:0000259" key="6">
    <source>
        <dbReference type="Pfam" id="PF12696"/>
    </source>
</evidence>
<dbReference type="EMBL" id="JBHTJV010000010">
    <property type="protein sequence ID" value="MFD0917254.1"/>
    <property type="molecule type" value="Genomic_DNA"/>
</dbReference>
<dbReference type="Gene3D" id="3.40.50.300">
    <property type="entry name" value="P-loop containing nucleotide triphosphate hydrolases"/>
    <property type="match status" value="1"/>
</dbReference>
<evidence type="ECO:0000256" key="4">
    <source>
        <dbReference type="ARBA" id="ARBA00022989"/>
    </source>
</evidence>
<proteinExistence type="predicted"/>
<dbReference type="Pfam" id="PF12696">
    <property type="entry name" value="TraG-D_C"/>
    <property type="match status" value="1"/>
</dbReference>
<dbReference type="Proteomes" id="UP001597101">
    <property type="component" value="Unassembled WGS sequence"/>
</dbReference>
<keyword evidence="4" id="KW-1133">Transmembrane helix</keyword>
<sequence>MTKMQNGKTVGRILGRFPSGKIIRDPHPNTSSMIYGATGSAKTTSVLVPAVQSLLADTALALIINDVKDGEVAAQIGSMCRKYGRKFGVLDDFHVLGADYPYRYSLNPFGAVVSTRKEYPRDQLFANDTACHALIEEPSEPDKNKYFRDTPREEMDLGIRILLDNRPDLATPGGLCAMMGDPHVWKSAVDIAAEEGDAALQSRARQSMDMRDSDPEHYFQHLRAALTALRIYEPGSALHEAGFDTELTHQQIIDEGWVFCLVQPQRHTARLGAHFALHIQSFMHAQMSGKSGRALYLLDELCNAPLKSAVDAVTILRGYRGASLYIAQSRADVERKYGARECTILEDNCPTKQWLSFTNYDDAERVSRAIGEETSINPSVGVSSDKVDFSGNIGLGKERIFSADALMNLPPNEQIIYLRGIGWVHCEKFFQNQAAPYCHDLDANPYEGGRLEPDPLITLPTPGIRRAS</sequence>
<comment type="subcellular location">
    <subcellularLocation>
        <location evidence="1">Cell membrane</location>
        <topology evidence="1">Multi-pass membrane protein</topology>
    </subcellularLocation>
</comment>
<comment type="caution">
    <text evidence="7">The sequence shown here is derived from an EMBL/GenBank/DDBJ whole genome shotgun (WGS) entry which is preliminary data.</text>
</comment>
<keyword evidence="5" id="KW-0472">Membrane</keyword>
<dbReference type="PANTHER" id="PTHR37937">
    <property type="entry name" value="CONJUGATIVE TRANSFER: DNA TRANSPORT"/>
    <property type="match status" value="1"/>
</dbReference>
<evidence type="ECO:0000313" key="7">
    <source>
        <dbReference type="EMBL" id="MFD0917254.1"/>
    </source>
</evidence>
<dbReference type="InterPro" id="IPR032689">
    <property type="entry name" value="TraG-D_C"/>
</dbReference>
<dbReference type="PANTHER" id="PTHR37937:SF1">
    <property type="entry name" value="CONJUGATIVE TRANSFER: DNA TRANSPORT"/>
    <property type="match status" value="1"/>
</dbReference>
<dbReference type="CDD" id="cd01127">
    <property type="entry name" value="TrwB_TraG_TraD_VirD4"/>
    <property type="match status" value="1"/>
</dbReference>
<accession>A0ABW3FH54</accession>
<evidence type="ECO:0000256" key="5">
    <source>
        <dbReference type="ARBA" id="ARBA00023136"/>
    </source>
</evidence>
<dbReference type="InterPro" id="IPR051539">
    <property type="entry name" value="T4SS-coupling_protein"/>
</dbReference>
<evidence type="ECO:0000313" key="8">
    <source>
        <dbReference type="Proteomes" id="UP001597101"/>
    </source>
</evidence>